<evidence type="ECO:0000256" key="1">
    <source>
        <dbReference type="ARBA" id="ARBA00004141"/>
    </source>
</evidence>
<dbReference type="InterPro" id="IPR036719">
    <property type="entry name" value="Neuro-gated_channel_TM_sf"/>
</dbReference>
<protein>
    <submittedName>
        <fullName evidence="8">CHRNA7</fullName>
    </submittedName>
</protein>
<evidence type="ECO:0000256" key="4">
    <source>
        <dbReference type="ARBA" id="ARBA00023136"/>
    </source>
</evidence>
<comment type="caution">
    <text evidence="8">The sequence shown here is derived from an EMBL/GenBank/DDBJ whole genome shotgun (WGS) entry which is preliminary data.</text>
</comment>
<dbReference type="CDD" id="cd19051">
    <property type="entry name" value="LGIC_TM_cation"/>
    <property type="match status" value="1"/>
</dbReference>
<evidence type="ECO:0000256" key="5">
    <source>
        <dbReference type="SAM" id="Phobius"/>
    </source>
</evidence>
<dbReference type="EMBL" id="CAJPWZ010000214">
    <property type="protein sequence ID" value="CAG2188315.1"/>
    <property type="molecule type" value="Genomic_DNA"/>
</dbReference>
<comment type="subcellular location">
    <subcellularLocation>
        <location evidence="1">Membrane</location>
        <topology evidence="1">Multi-pass membrane protein</topology>
    </subcellularLocation>
</comment>
<organism evidence="8 9">
    <name type="scientific">Mytilus edulis</name>
    <name type="common">Blue mussel</name>
    <dbReference type="NCBI Taxonomy" id="6550"/>
    <lineage>
        <taxon>Eukaryota</taxon>
        <taxon>Metazoa</taxon>
        <taxon>Spiralia</taxon>
        <taxon>Lophotrochozoa</taxon>
        <taxon>Mollusca</taxon>
        <taxon>Bivalvia</taxon>
        <taxon>Autobranchia</taxon>
        <taxon>Pteriomorphia</taxon>
        <taxon>Mytilida</taxon>
        <taxon>Mytiloidea</taxon>
        <taxon>Mytilidae</taxon>
        <taxon>Mytilinae</taxon>
        <taxon>Mytilus</taxon>
    </lineage>
</organism>
<evidence type="ECO:0000256" key="2">
    <source>
        <dbReference type="ARBA" id="ARBA00022692"/>
    </source>
</evidence>
<feature type="transmembrane region" description="Helical" evidence="5">
    <location>
        <begin position="205"/>
        <end position="227"/>
    </location>
</feature>
<reference evidence="8" key="1">
    <citation type="submission" date="2021-03" db="EMBL/GenBank/DDBJ databases">
        <authorList>
            <person name="Bekaert M."/>
        </authorList>
    </citation>
    <scope>NUCLEOTIDE SEQUENCE</scope>
</reference>
<dbReference type="GO" id="GO:0016020">
    <property type="term" value="C:membrane"/>
    <property type="evidence" value="ECO:0007669"/>
    <property type="project" value="UniProtKB-SubCell"/>
</dbReference>
<feature type="transmembrane region" description="Helical" evidence="5">
    <location>
        <begin position="364"/>
        <end position="384"/>
    </location>
</feature>
<evidence type="ECO:0000256" key="3">
    <source>
        <dbReference type="ARBA" id="ARBA00022989"/>
    </source>
</evidence>
<evidence type="ECO:0000313" key="8">
    <source>
        <dbReference type="EMBL" id="CAG2188315.1"/>
    </source>
</evidence>
<dbReference type="PANTHER" id="PTHR18945">
    <property type="entry name" value="NEUROTRANSMITTER GATED ION CHANNEL"/>
    <property type="match status" value="1"/>
</dbReference>
<keyword evidence="2 5" id="KW-0812">Transmembrane</keyword>
<sequence>MLRNVLFNESRYSSQVIPRRNVTENVEIVMKWNFIRLEGLFEKESRLSQSIGMDLKWKDDYLVWDPSLYGGKSYLTASGKEVWTPDFTIFNRLESSFLSDGLQAEKLLVKYDGTINAQPYGELSTICNADTVSFPADCTKCKIIIGASVVSQQHIFIWDENESLTGFEDNKDSHAFWEIWRLEKMPIVASFAEIHIYLLRLPAHYIYNIVIPASALSILAVLAFFIPIEEGERLGFGMTIFLSFMVLMLQVSSILPENSKSVSAVGKYFLQLTCSSFVAVFNSVVLSYFGSRSEIPKYTCPPTSIQPTSDDSFCKRDQVIALNNQQVDTGDNKPETLQQHDNARNKWKIIAYKRLRKYFRPLPIFDWVTLLSCFITTVCAHVELLNVMNNSTCSDVE</sequence>
<keyword evidence="4 5" id="KW-0472">Membrane</keyword>
<feature type="transmembrane region" description="Helical" evidence="5">
    <location>
        <begin position="234"/>
        <end position="256"/>
    </location>
</feature>
<evidence type="ECO:0000259" key="7">
    <source>
        <dbReference type="Pfam" id="PF02932"/>
    </source>
</evidence>
<dbReference type="SUPFAM" id="SSF63712">
    <property type="entry name" value="Nicotinic receptor ligand binding domain-like"/>
    <property type="match status" value="1"/>
</dbReference>
<dbReference type="GO" id="GO:0005230">
    <property type="term" value="F:extracellular ligand-gated monoatomic ion channel activity"/>
    <property type="evidence" value="ECO:0007669"/>
    <property type="project" value="InterPro"/>
</dbReference>
<dbReference type="SMR" id="A0A8S3Q1B0"/>
<dbReference type="InterPro" id="IPR006029">
    <property type="entry name" value="Neurotrans-gated_channel_TM"/>
</dbReference>
<dbReference type="GO" id="GO:0004888">
    <property type="term" value="F:transmembrane signaling receptor activity"/>
    <property type="evidence" value="ECO:0007669"/>
    <property type="project" value="InterPro"/>
</dbReference>
<dbReference type="Pfam" id="PF02932">
    <property type="entry name" value="Neur_chan_memb"/>
    <property type="match status" value="1"/>
</dbReference>
<dbReference type="AlphaFoldDB" id="A0A8S3Q1B0"/>
<feature type="transmembrane region" description="Helical" evidence="5">
    <location>
        <begin position="268"/>
        <end position="289"/>
    </location>
</feature>
<dbReference type="Gene3D" id="2.70.170.10">
    <property type="entry name" value="Neurotransmitter-gated ion-channel ligand-binding domain"/>
    <property type="match status" value="1"/>
</dbReference>
<keyword evidence="9" id="KW-1185">Reference proteome</keyword>
<dbReference type="Proteomes" id="UP000683360">
    <property type="component" value="Unassembled WGS sequence"/>
</dbReference>
<proteinExistence type="predicted"/>
<dbReference type="CDD" id="cd18989">
    <property type="entry name" value="LGIC_ECD_cation"/>
    <property type="match status" value="1"/>
</dbReference>
<feature type="domain" description="Neurotransmitter-gated ion-channel transmembrane" evidence="7">
    <location>
        <begin position="209"/>
        <end position="294"/>
    </location>
</feature>
<dbReference type="SUPFAM" id="SSF90112">
    <property type="entry name" value="Neurotransmitter-gated ion-channel transmembrane pore"/>
    <property type="match status" value="1"/>
</dbReference>
<dbReference type="InterPro" id="IPR006201">
    <property type="entry name" value="Neur_channel"/>
</dbReference>
<dbReference type="InterPro" id="IPR036734">
    <property type="entry name" value="Neur_chan_lig-bd_sf"/>
</dbReference>
<accession>A0A8S3Q1B0</accession>
<dbReference type="Gene3D" id="1.20.58.390">
    <property type="entry name" value="Neurotransmitter-gated ion-channel transmembrane domain"/>
    <property type="match status" value="1"/>
</dbReference>
<name>A0A8S3Q1B0_MYTED</name>
<dbReference type="InterPro" id="IPR006202">
    <property type="entry name" value="Neur_chan_lig-bd"/>
</dbReference>
<evidence type="ECO:0000259" key="6">
    <source>
        <dbReference type="Pfam" id="PF02931"/>
    </source>
</evidence>
<keyword evidence="3 5" id="KW-1133">Transmembrane helix</keyword>
<evidence type="ECO:0000313" key="9">
    <source>
        <dbReference type="Proteomes" id="UP000683360"/>
    </source>
</evidence>
<feature type="domain" description="Neurotransmitter-gated ion-channel ligand-binding" evidence="6">
    <location>
        <begin position="6"/>
        <end position="178"/>
    </location>
</feature>
<dbReference type="OrthoDB" id="6160691at2759"/>
<gene>
    <name evidence="8" type="ORF">MEDL_3750</name>
</gene>
<dbReference type="Pfam" id="PF02931">
    <property type="entry name" value="Neur_chan_LBD"/>
    <property type="match status" value="1"/>
</dbReference>
<dbReference type="InterPro" id="IPR038050">
    <property type="entry name" value="Neuro_actylchol_rec"/>
</dbReference>